<protein>
    <recommendedName>
        <fullName evidence="1">WDR19 WD40 repeat domain-containing protein</fullName>
    </recommendedName>
</protein>
<dbReference type="PANTHER" id="PTHR14920">
    <property type="entry name" value="OSMOTIC AVOIDANCE ABNORMAL PROTEIN 1/WD REPEAT MEMBRANE PROTEIN"/>
    <property type="match status" value="1"/>
</dbReference>
<proteinExistence type="predicted"/>
<dbReference type="Gene3D" id="1.25.40.470">
    <property type="match status" value="1"/>
</dbReference>
<dbReference type="AlphaFoldDB" id="A0A8S2FWC4"/>
<organism evidence="2 4">
    <name type="scientific">Didymodactylos carnosus</name>
    <dbReference type="NCBI Taxonomy" id="1234261"/>
    <lineage>
        <taxon>Eukaryota</taxon>
        <taxon>Metazoa</taxon>
        <taxon>Spiralia</taxon>
        <taxon>Gnathifera</taxon>
        <taxon>Rotifera</taxon>
        <taxon>Eurotatoria</taxon>
        <taxon>Bdelloidea</taxon>
        <taxon>Philodinida</taxon>
        <taxon>Philodinidae</taxon>
        <taxon>Didymodactylos</taxon>
    </lineage>
</organism>
<feature type="non-terminal residue" evidence="2">
    <location>
        <position position="1"/>
    </location>
</feature>
<name>A0A8S2FWC4_9BILA</name>
<dbReference type="InterPro" id="IPR036322">
    <property type="entry name" value="WD40_repeat_dom_sf"/>
</dbReference>
<gene>
    <name evidence="2" type="ORF">OVA965_LOCUS40552</name>
    <name evidence="3" type="ORF">TMI583_LOCUS42004</name>
</gene>
<dbReference type="Proteomes" id="UP000677228">
    <property type="component" value="Unassembled WGS sequence"/>
</dbReference>
<dbReference type="EMBL" id="CAJNOK010044382">
    <property type="protein sequence ID" value="CAF1574250.1"/>
    <property type="molecule type" value="Genomic_DNA"/>
</dbReference>
<feature type="non-terminal residue" evidence="2">
    <location>
        <position position="335"/>
    </location>
</feature>
<dbReference type="EMBL" id="CAJOBA010067260">
    <property type="protein sequence ID" value="CAF4370145.1"/>
    <property type="molecule type" value="Genomic_DNA"/>
</dbReference>
<evidence type="ECO:0000313" key="2">
    <source>
        <dbReference type="EMBL" id="CAF1574250.1"/>
    </source>
</evidence>
<dbReference type="InterPro" id="IPR040379">
    <property type="entry name" value="WDR19/dyf-2"/>
</dbReference>
<dbReference type="GO" id="GO:0030991">
    <property type="term" value="C:intraciliary transport particle A"/>
    <property type="evidence" value="ECO:0007669"/>
    <property type="project" value="TreeGrafter"/>
</dbReference>
<dbReference type="GO" id="GO:0060271">
    <property type="term" value="P:cilium assembly"/>
    <property type="evidence" value="ECO:0007669"/>
    <property type="project" value="TreeGrafter"/>
</dbReference>
<dbReference type="PANTHER" id="PTHR14920:SF0">
    <property type="entry name" value="WD REPEAT DOMAIN 19"/>
    <property type="match status" value="1"/>
</dbReference>
<evidence type="ECO:0000313" key="4">
    <source>
        <dbReference type="Proteomes" id="UP000677228"/>
    </source>
</evidence>
<evidence type="ECO:0000313" key="3">
    <source>
        <dbReference type="EMBL" id="CAF4370145.1"/>
    </source>
</evidence>
<reference evidence="2" key="1">
    <citation type="submission" date="2021-02" db="EMBL/GenBank/DDBJ databases">
        <authorList>
            <person name="Nowell W R."/>
        </authorList>
    </citation>
    <scope>NUCLEOTIDE SEQUENCE</scope>
</reference>
<comment type="caution">
    <text evidence="2">The sequence shown here is derived from an EMBL/GenBank/DDBJ whole genome shotgun (WGS) entry which is preliminary data.</text>
</comment>
<dbReference type="Pfam" id="PF15911">
    <property type="entry name" value="Beta-prop_WDR19_2nd"/>
    <property type="match status" value="1"/>
</dbReference>
<feature type="domain" description="WDR19 WD40 repeat" evidence="1">
    <location>
        <begin position="3"/>
        <end position="184"/>
    </location>
</feature>
<dbReference type="Proteomes" id="UP000682733">
    <property type="component" value="Unassembled WGS sequence"/>
</dbReference>
<evidence type="ECO:0000259" key="1">
    <source>
        <dbReference type="Pfam" id="PF15911"/>
    </source>
</evidence>
<dbReference type="InterPro" id="IPR039468">
    <property type="entry name" value="WDR19_WD40_rpt"/>
</dbReference>
<dbReference type="GO" id="GO:0005929">
    <property type="term" value="C:cilium"/>
    <property type="evidence" value="ECO:0007669"/>
    <property type="project" value="TreeGrafter"/>
</dbReference>
<accession>A0A8S2FWC4</accession>
<sequence>IEESDRVEERESIMFPLADSGDGKIVCYSLTKDFLIYATDKGILNFFLIEEWKMVNKYKHTSSIHKIYPENFGTSVAFIDQKNDGYLYNVVSIFFDNVIRIPNLSLTIKSILWETNADNEWIFVTCDSDMITTYSVYRDSLKGPQIMFVGSSRFPFGSVPLLLNAGLLLLLDSSGKIVPMKLDTYGFLNDGEQEYTLEDATDRLSKAILMKRYDDALFWAKQINDSSEWNKFATALLYSLNIDYAIKVFREIGHSGMVMSLEEIKHVEDKSLVSAHFATLFGEYDLAQELFLNSGNPLEALHMRRDCMQFEAAMTLAKAYDTAQIPYISASHAEQ</sequence>
<dbReference type="SUPFAM" id="SSF50978">
    <property type="entry name" value="WD40 repeat-like"/>
    <property type="match status" value="1"/>
</dbReference>
<dbReference type="GO" id="GO:0035721">
    <property type="term" value="P:intraciliary retrograde transport"/>
    <property type="evidence" value="ECO:0007669"/>
    <property type="project" value="InterPro"/>
</dbReference>